<evidence type="ECO:0000313" key="2">
    <source>
        <dbReference type="EMBL" id="KAJ8884352.1"/>
    </source>
</evidence>
<dbReference type="Proteomes" id="UP001159363">
    <property type="component" value="Chromosome 4"/>
</dbReference>
<gene>
    <name evidence="2" type="ORF">PR048_016209</name>
</gene>
<organism evidence="2 3">
    <name type="scientific">Dryococelus australis</name>
    <dbReference type="NCBI Taxonomy" id="614101"/>
    <lineage>
        <taxon>Eukaryota</taxon>
        <taxon>Metazoa</taxon>
        <taxon>Ecdysozoa</taxon>
        <taxon>Arthropoda</taxon>
        <taxon>Hexapoda</taxon>
        <taxon>Insecta</taxon>
        <taxon>Pterygota</taxon>
        <taxon>Neoptera</taxon>
        <taxon>Polyneoptera</taxon>
        <taxon>Phasmatodea</taxon>
        <taxon>Verophasmatodea</taxon>
        <taxon>Anareolatae</taxon>
        <taxon>Phasmatidae</taxon>
        <taxon>Eurycanthinae</taxon>
        <taxon>Dryococelus</taxon>
    </lineage>
</organism>
<comment type="caution">
    <text evidence="2">The sequence shown here is derived from an EMBL/GenBank/DDBJ whole genome shotgun (WGS) entry which is preliminary data.</text>
</comment>
<feature type="region of interest" description="Disordered" evidence="1">
    <location>
        <begin position="449"/>
        <end position="470"/>
    </location>
</feature>
<sequence length="470" mass="52387">MSIRKHLLNLSRRCVQTKKAPTMTSRKIEIHEWFKLNYIYCIGEILKEHSHEVVRLPPYHCNLDAIEYIWNIAKFRVAKSNVSQRADQIKPLTDKQEEEQYWKNDRGIEEEMENIVISLGGDSDCDCESDSSHDTDSFSDCTVHGNVTDGDLSGIEELDLECIIEAAIKRVLAQAELEEISRFPPLNSSAAPYSPRLILIGSQDFDATAKRGSGALSLPAAEDVGRRFHVGTSGSEELAALGVSHVVVRTCQIQAGQSLSALPRGEYLRTKRENKCVLLLLASIDLPAAGNNGDTLYKGHSQLRTSLKKAKTVERSCLRERVESMRKLTRVSRSPLALPRFYGSDVNNSFDQAATLTVLRRVTELKKLMILDFRTKRGSVSETATLMNCSCASRVKVYHEWTMVPLEVTVVESVEIHGPLLSEVNVDYNGRQGQLTGYSGTTYSQNEPWGIQTPVYHNSSANPSENGAPE</sequence>
<reference evidence="2 3" key="1">
    <citation type="submission" date="2023-02" db="EMBL/GenBank/DDBJ databases">
        <title>LHISI_Scaffold_Assembly.</title>
        <authorList>
            <person name="Stuart O.P."/>
            <person name="Cleave R."/>
            <person name="Magrath M.J.L."/>
            <person name="Mikheyev A.S."/>
        </authorList>
    </citation>
    <scope>NUCLEOTIDE SEQUENCE [LARGE SCALE GENOMIC DNA]</scope>
    <source>
        <strain evidence="2">Daus_M_001</strain>
        <tissue evidence="2">Leg muscle</tissue>
    </source>
</reference>
<dbReference type="EMBL" id="JARBHB010000005">
    <property type="protein sequence ID" value="KAJ8884352.1"/>
    <property type="molecule type" value="Genomic_DNA"/>
</dbReference>
<dbReference type="Gene3D" id="3.30.420.10">
    <property type="entry name" value="Ribonuclease H-like superfamily/Ribonuclease H"/>
    <property type="match status" value="1"/>
</dbReference>
<evidence type="ECO:0000256" key="1">
    <source>
        <dbReference type="SAM" id="MobiDB-lite"/>
    </source>
</evidence>
<proteinExistence type="predicted"/>
<accession>A0ABQ9HJ30</accession>
<evidence type="ECO:0000313" key="3">
    <source>
        <dbReference type="Proteomes" id="UP001159363"/>
    </source>
</evidence>
<evidence type="ECO:0008006" key="4">
    <source>
        <dbReference type="Google" id="ProtNLM"/>
    </source>
</evidence>
<protein>
    <recommendedName>
        <fullName evidence="4">Transposase</fullName>
    </recommendedName>
</protein>
<dbReference type="InterPro" id="IPR036397">
    <property type="entry name" value="RNaseH_sf"/>
</dbReference>
<name>A0ABQ9HJ30_9NEOP</name>
<keyword evidence="3" id="KW-1185">Reference proteome</keyword>
<feature type="compositionally biased region" description="Polar residues" evidence="1">
    <location>
        <begin position="455"/>
        <end position="470"/>
    </location>
</feature>